<evidence type="ECO:0000256" key="1">
    <source>
        <dbReference type="ARBA" id="ARBA00010923"/>
    </source>
</evidence>
<sequence length="394" mass="43245">MTWQTVPLGEVADLRAGAAFPLAFQGRTAGQYPFAKVGDIGEASRSNGGNLSTARNYVDEADLVALRTRPIPALSTLFAKIGESLRLNARAFNGVPVLIDNNVMAAVPGSDVDPRFLFRFLQQIDLGQIASTTSVPSLRKTDLARWPVRLPPLPEQRRIAAILDEADALQSTAIKLTTASASLAESAFRELELTLVDEHVVPLSEIATVGSGITKGRRPRPTGLVEVPYMTVANVQDKRLDLSNVKTIDASEAEIQRYRLVTNDLLLTEGGDPDKLGRGVVWRSELPVSIHQNHVFRVRAIDTSVDMTWLSWEIGSDYGKRYFLRAAKQTTGIATINSSQLRDFPVRIPSKPAIATFTQRLDEAEALRMTSARRVDAFATLFASLQHRAFRGQL</sequence>
<organism evidence="5 6">
    <name type="scientific">Microbacterium algihabitans</name>
    <dbReference type="NCBI Taxonomy" id="3075992"/>
    <lineage>
        <taxon>Bacteria</taxon>
        <taxon>Bacillati</taxon>
        <taxon>Actinomycetota</taxon>
        <taxon>Actinomycetes</taxon>
        <taxon>Micrococcales</taxon>
        <taxon>Microbacteriaceae</taxon>
        <taxon>Microbacterium</taxon>
    </lineage>
</organism>
<dbReference type="EMBL" id="JAWDIU010000001">
    <property type="protein sequence ID" value="MDU0326306.1"/>
    <property type="molecule type" value="Genomic_DNA"/>
</dbReference>
<dbReference type="SUPFAM" id="SSF116734">
    <property type="entry name" value="DNA methylase specificity domain"/>
    <property type="match status" value="2"/>
</dbReference>
<dbReference type="Pfam" id="PF01420">
    <property type="entry name" value="Methylase_S"/>
    <property type="match status" value="1"/>
</dbReference>
<dbReference type="Gene3D" id="3.90.220.20">
    <property type="entry name" value="DNA methylase specificity domains"/>
    <property type="match status" value="2"/>
</dbReference>
<keyword evidence="5" id="KW-0255">Endonuclease</keyword>
<evidence type="ECO:0000313" key="6">
    <source>
        <dbReference type="Proteomes" id="UP001256673"/>
    </source>
</evidence>
<evidence type="ECO:0000313" key="5">
    <source>
        <dbReference type="EMBL" id="MDU0326306.1"/>
    </source>
</evidence>
<dbReference type="Gene3D" id="1.10.287.1120">
    <property type="entry name" value="Bipartite methylase S protein"/>
    <property type="match status" value="1"/>
</dbReference>
<proteinExistence type="inferred from homology"/>
<dbReference type="EC" id="3.1.21.-" evidence="5"/>
<reference evidence="5 6" key="1">
    <citation type="submission" date="2023-09" db="EMBL/GenBank/DDBJ databases">
        <title>Microbacterium fusihabitans sp. nov., Microbacterium phycihabitans sp. nov., and Microbacterium cervinum sp. nov., isolated from dried seaweeds of beach.</title>
        <authorList>
            <person name="Lee S.D."/>
        </authorList>
    </citation>
    <scope>NUCLEOTIDE SEQUENCE [LARGE SCALE GENOMIC DNA]</scope>
    <source>
        <strain evidence="5 6">KSW2-21</strain>
    </source>
</reference>
<feature type="domain" description="Type I restriction modification DNA specificity" evidence="4">
    <location>
        <begin position="2"/>
        <end position="168"/>
    </location>
</feature>
<dbReference type="GO" id="GO:0004519">
    <property type="term" value="F:endonuclease activity"/>
    <property type="evidence" value="ECO:0007669"/>
    <property type="project" value="UniProtKB-KW"/>
</dbReference>
<keyword evidence="3" id="KW-0238">DNA-binding</keyword>
<dbReference type="InterPro" id="IPR000055">
    <property type="entry name" value="Restrct_endonuc_typeI_TRD"/>
</dbReference>
<evidence type="ECO:0000259" key="4">
    <source>
        <dbReference type="Pfam" id="PF01420"/>
    </source>
</evidence>
<accession>A0ABU3RTV4</accession>
<dbReference type="InterPro" id="IPR052021">
    <property type="entry name" value="Type-I_RS_S_subunit"/>
</dbReference>
<dbReference type="PANTHER" id="PTHR30408:SF12">
    <property type="entry name" value="TYPE I RESTRICTION ENZYME MJAVIII SPECIFICITY SUBUNIT"/>
    <property type="match status" value="1"/>
</dbReference>
<comment type="similarity">
    <text evidence="1">Belongs to the type-I restriction system S methylase family.</text>
</comment>
<keyword evidence="5" id="KW-0540">Nuclease</keyword>
<evidence type="ECO:0000256" key="3">
    <source>
        <dbReference type="ARBA" id="ARBA00023125"/>
    </source>
</evidence>
<evidence type="ECO:0000256" key="2">
    <source>
        <dbReference type="ARBA" id="ARBA00022747"/>
    </source>
</evidence>
<keyword evidence="5" id="KW-0378">Hydrolase</keyword>
<protein>
    <submittedName>
        <fullName evidence="5">Restriction endonuclease subunit S</fullName>
        <ecNumber evidence="5">3.1.21.-</ecNumber>
    </submittedName>
</protein>
<name>A0ABU3RTV4_9MICO</name>
<dbReference type="CDD" id="cd17253">
    <property type="entry name" value="RMtype1_S_Eco933I-TRD2-CR2_like"/>
    <property type="match status" value="1"/>
</dbReference>
<keyword evidence="6" id="KW-1185">Reference proteome</keyword>
<dbReference type="RefSeq" id="WP_316000931.1">
    <property type="nucleotide sequence ID" value="NZ_JAWDIU010000001.1"/>
</dbReference>
<keyword evidence="2" id="KW-0680">Restriction system</keyword>
<dbReference type="GO" id="GO:0016787">
    <property type="term" value="F:hydrolase activity"/>
    <property type="evidence" value="ECO:0007669"/>
    <property type="project" value="UniProtKB-KW"/>
</dbReference>
<comment type="caution">
    <text evidence="5">The sequence shown here is derived from an EMBL/GenBank/DDBJ whole genome shotgun (WGS) entry which is preliminary data.</text>
</comment>
<dbReference type="Proteomes" id="UP001256673">
    <property type="component" value="Unassembled WGS sequence"/>
</dbReference>
<dbReference type="InterPro" id="IPR044946">
    <property type="entry name" value="Restrct_endonuc_typeI_TRD_sf"/>
</dbReference>
<gene>
    <name evidence="5" type="ORF">RWH43_05985</name>
</gene>
<dbReference type="PANTHER" id="PTHR30408">
    <property type="entry name" value="TYPE-1 RESTRICTION ENZYME ECOKI SPECIFICITY PROTEIN"/>
    <property type="match status" value="1"/>
</dbReference>